<evidence type="ECO:0000313" key="5">
    <source>
        <dbReference type="Proteomes" id="UP000284177"/>
    </source>
</evidence>
<name>A0A419T5Z3_9FIRM</name>
<evidence type="ECO:0000256" key="1">
    <source>
        <dbReference type="SAM" id="Phobius"/>
    </source>
</evidence>
<protein>
    <submittedName>
        <fullName evidence="4">Uncharacterized protein</fullName>
    </submittedName>
</protein>
<dbReference type="RefSeq" id="WP_183108740.1">
    <property type="nucleotide sequence ID" value="NZ_MCIB01000008.1"/>
</dbReference>
<organism evidence="4 5">
    <name type="scientific">Thermohalobacter berrensis</name>
    <dbReference type="NCBI Taxonomy" id="99594"/>
    <lineage>
        <taxon>Bacteria</taxon>
        <taxon>Bacillati</taxon>
        <taxon>Bacillota</taxon>
        <taxon>Tissierellia</taxon>
        <taxon>Tissierellales</taxon>
        <taxon>Thermohalobacteraceae</taxon>
        <taxon>Thermohalobacter</taxon>
    </lineage>
</organism>
<dbReference type="Gene3D" id="3.40.30.10">
    <property type="entry name" value="Glutaredoxin"/>
    <property type="match status" value="1"/>
</dbReference>
<dbReference type="EMBL" id="MCIB01000008">
    <property type="protein sequence ID" value="RKD32964.1"/>
    <property type="molecule type" value="Genomic_DNA"/>
</dbReference>
<feature type="domain" description="DUF7088" evidence="3">
    <location>
        <begin position="44"/>
        <end position="123"/>
    </location>
</feature>
<dbReference type="Pfam" id="PF23357">
    <property type="entry name" value="DUF7088"/>
    <property type="match status" value="1"/>
</dbReference>
<sequence length="462" mass="52328">MKGLFNKKLKYGTNSIIITILVIALIVFINVVTFNHNFRIDMTKNKVYSLSDQTINVIKKLEKEVEIIGFFKDDSQLLPQIAELLKEYKHESNKIKYSLMDFDANQVEANKYGVTDYDTVVLKSRDKTIVLNKSDFYKVDFRTNTKVFAGEEALTQGILDVTLIEKNNIYLVEGHGELSGDKLYLFTKAIKGEGYNVASLNIAKEKGIPKDADLLIIPAPITDYSSDELFSLQQYVDKGGRVLILMRTLEDQTNIRKFLMFIEGLGIKVDNNIIIDPERNYFGQAETIIPKYTIHPIVNKLKEKGLALIMPYSLSIEKLDNSNYTGQFYPLLETSNSAWGETNLENSEPKLDERDKKGPLTIAAVTVKPIKNGETKVAVVGNAAIVTNELINKQGNMDFLINTINFLQDKEELISIRPKEHALEPLDLKGNEGKYLFGIFVIGIPVIIFIIGLVVFLRRRNR</sequence>
<dbReference type="SUPFAM" id="SSF52833">
    <property type="entry name" value="Thioredoxin-like"/>
    <property type="match status" value="1"/>
</dbReference>
<dbReference type="InterPro" id="IPR019196">
    <property type="entry name" value="ABC_transp_unknown"/>
</dbReference>
<reference evidence="4 5" key="1">
    <citation type="submission" date="2016-08" db="EMBL/GenBank/DDBJ databases">
        <title>Novel Firmicutes and Novel Genomes.</title>
        <authorList>
            <person name="Poppleton D.I."/>
            <person name="Gribaldo S."/>
        </authorList>
    </citation>
    <scope>NUCLEOTIDE SEQUENCE [LARGE SCALE GENOMIC DNA]</scope>
    <source>
        <strain evidence="4 5">CTT3</strain>
    </source>
</reference>
<evidence type="ECO:0000313" key="4">
    <source>
        <dbReference type="EMBL" id="RKD32964.1"/>
    </source>
</evidence>
<proteinExistence type="predicted"/>
<dbReference type="AlphaFoldDB" id="A0A419T5Z3"/>
<keyword evidence="1" id="KW-0812">Transmembrane</keyword>
<comment type="caution">
    <text evidence="4">The sequence shown here is derived from an EMBL/GenBank/DDBJ whole genome shotgun (WGS) entry which is preliminary data.</text>
</comment>
<accession>A0A419T5Z3</accession>
<gene>
    <name evidence="4" type="ORF">BET03_10130</name>
</gene>
<dbReference type="Proteomes" id="UP000284177">
    <property type="component" value="Unassembled WGS sequence"/>
</dbReference>
<feature type="domain" description="ABC-type uncharacterised transport system" evidence="2">
    <location>
        <begin position="166"/>
        <end position="402"/>
    </location>
</feature>
<keyword evidence="1" id="KW-0472">Membrane</keyword>
<evidence type="ECO:0000259" key="3">
    <source>
        <dbReference type="Pfam" id="PF23357"/>
    </source>
</evidence>
<feature type="transmembrane region" description="Helical" evidence="1">
    <location>
        <begin position="12"/>
        <end position="34"/>
    </location>
</feature>
<feature type="transmembrane region" description="Helical" evidence="1">
    <location>
        <begin position="435"/>
        <end position="457"/>
    </location>
</feature>
<keyword evidence="1" id="KW-1133">Transmembrane helix</keyword>
<dbReference type="Pfam" id="PF09822">
    <property type="entry name" value="ABC_transp_aux"/>
    <property type="match status" value="1"/>
</dbReference>
<keyword evidence="5" id="KW-1185">Reference proteome</keyword>
<dbReference type="InterPro" id="IPR055396">
    <property type="entry name" value="DUF7088"/>
</dbReference>
<evidence type="ECO:0000259" key="2">
    <source>
        <dbReference type="Pfam" id="PF09822"/>
    </source>
</evidence>
<dbReference type="InterPro" id="IPR036249">
    <property type="entry name" value="Thioredoxin-like_sf"/>
</dbReference>